<reference evidence="2" key="1">
    <citation type="submission" date="2022-11" db="UniProtKB">
        <authorList>
            <consortium name="WormBaseParasite"/>
        </authorList>
    </citation>
    <scope>IDENTIFICATION</scope>
</reference>
<dbReference type="AlphaFoldDB" id="A0A915IXX0"/>
<proteinExistence type="predicted"/>
<name>A0A915IXX0_ROMCU</name>
<sequence>MGTNLLTALSLHKVANAAQTPHQVWSNYHRMLCPIIYDQLLSKKITYLLDAMEQIEHIHQLECERIEPYKRN</sequence>
<protein>
    <submittedName>
        <fullName evidence="2">Uncharacterized protein</fullName>
    </submittedName>
</protein>
<dbReference type="Proteomes" id="UP000887565">
    <property type="component" value="Unplaced"/>
</dbReference>
<organism evidence="1 2">
    <name type="scientific">Romanomermis culicivorax</name>
    <name type="common">Nematode worm</name>
    <dbReference type="NCBI Taxonomy" id="13658"/>
    <lineage>
        <taxon>Eukaryota</taxon>
        <taxon>Metazoa</taxon>
        <taxon>Ecdysozoa</taxon>
        <taxon>Nematoda</taxon>
        <taxon>Enoplea</taxon>
        <taxon>Dorylaimia</taxon>
        <taxon>Mermithida</taxon>
        <taxon>Mermithoidea</taxon>
        <taxon>Mermithidae</taxon>
        <taxon>Romanomermis</taxon>
    </lineage>
</organism>
<evidence type="ECO:0000313" key="2">
    <source>
        <dbReference type="WBParaSite" id="nRc.2.0.1.t18597-RA"/>
    </source>
</evidence>
<keyword evidence="1" id="KW-1185">Reference proteome</keyword>
<dbReference type="WBParaSite" id="nRc.2.0.1.t18597-RA">
    <property type="protein sequence ID" value="nRc.2.0.1.t18597-RA"/>
    <property type="gene ID" value="nRc.2.0.1.g18597"/>
</dbReference>
<evidence type="ECO:0000313" key="1">
    <source>
        <dbReference type="Proteomes" id="UP000887565"/>
    </source>
</evidence>
<accession>A0A915IXX0</accession>